<evidence type="ECO:0000313" key="3">
    <source>
        <dbReference type="Proteomes" id="UP000048949"/>
    </source>
</evidence>
<dbReference type="Gene3D" id="2.30.30.40">
    <property type="entry name" value="SH3 Domains"/>
    <property type="match status" value="1"/>
</dbReference>
<evidence type="ECO:0000256" key="1">
    <source>
        <dbReference type="SAM" id="SignalP"/>
    </source>
</evidence>
<feature type="signal peptide" evidence="1">
    <location>
        <begin position="1"/>
        <end position="23"/>
    </location>
</feature>
<evidence type="ECO:0000313" key="2">
    <source>
        <dbReference type="EMBL" id="CRK75973.1"/>
    </source>
</evidence>
<feature type="chain" id="PRO_5006712285" evidence="1">
    <location>
        <begin position="24"/>
        <end position="165"/>
    </location>
</feature>
<dbReference type="Pfam" id="PF06347">
    <property type="entry name" value="SH3_4"/>
    <property type="match status" value="2"/>
</dbReference>
<name>A0A0U1NNA6_9RHOB</name>
<accession>A0A0U1NNA6</accession>
<gene>
    <name evidence="2" type="ORF">NIG5292_02030</name>
</gene>
<reference evidence="2 3" key="1">
    <citation type="submission" date="2015-04" db="EMBL/GenBank/DDBJ databases">
        <authorList>
            <person name="Syromyatnikov M.Y."/>
            <person name="Popov V.N."/>
        </authorList>
    </citation>
    <scope>NUCLEOTIDE SEQUENCE [LARGE SCALE GENOMIC DNA]</scope>
    <source>
        <strain evidence="2 3">CECT 5292</strain>
    </source>
</reference>
<keyword evidence="3" id="KW-1185">Reference proteome</keyword>
<dbReference type="InterPro" id="IPR010466">
    <property type="entry name" value="DUF1058"/>
</dbReference>
<organism evidence="2 3">
    <name type="scientific">Nereida ignava</name>
    <dbReference type="NCBI Taxonomy" id="282199"/>
    <lineage>
        <taxon>Bacteria</taxon>
        <taxon>Pseudomonadati</taxon>
        <taxon>Pseudomonadota</taxon>
        <taxon>Alphaproteobacteria</taxon>
        <taxon>Rhodobacterales</taxon>
        <taxon>Roseobacteraceae</taxon>
        <taxon>Nereida</taxon>
    </lineage>
</organism>
<keyword evidence="1" id="KW-0732">Signal</keyword>
<proteinExistence type="predicted"/>
<dbReference type="AlphaFoldDB" id="A0A0U1NNA6"/>
<dbReference type="RefSeq" id="WP_048599396.1">
    <property type="nucleotide sequence ID" value="NZ_CBFHGK010000004.1"/>
</dbReference>
<dbReference type="EMBL" id="CVQV01000011">
    <property type="protein sequence ID" value="CRK75973.1"/>
    <property type="molecule type" value="Genomic_DNA"/>
</dbReference>
<sequence>MKSVLLITALLLSIQLAGQTARADVGPVTGLPMPRFVSLKASEANVRRGPSKTHRIDWIFKRRDMPLRVIAEHGHWRRVEDRDGVGGWLHYSLISGVRTVIIDEDAVELRRKPMTDAPVAAMLERGVVARLNECIADWCSMRADGYRGWAPKSSFWGVERAEIID</sequence>
<protein>
    <submittedName>
        <fullName evidence="2">Bacterial SH3 domain protein</fullName>
    </submittedName>
</protein>
<dbReference type="STRING" id="282199.GCA_001049735_02029"/>
<dbReference type="OrthoDB" id="9810773at2"/>
<dbReference type="Proteomes" id="UP000048949">
    <property type="component" value="Unassembled WGS sequence"/>
</dbReference>